<evidence type="ECO:0000313" key="5">
    <source>
        <dbReference type="EMBL" id="AIC85605.1"/>
    </source>
</evidence>
<feature type="compositionally biased region" description="Basic residues" evidence="4">
    <location>
        <begin position="51"/>
        <end position="64"/>
    </location>
</feature>
<keyword evidence="3" id="KW-0946">Virion</keyword>
<organism evidence="5">
    <name type="scientific">Luffa aphid-borne yellows virus</name>
    <dbReference type="NCBI Taxonomy" id="1462682"/>
    <lineage>
        <taxon>Viruses</taxon>
        <taxon>Riboviria</taxon>
        <taxon>Orthornavirae</taxon>
        <taxon>Pisuviricota</taxon>
        <taxon>Pisoniviricetes</taxon>
        <taxon>Sobelivirales</taxon>
        <taxon>Solemoviridae</taxon>
        <taxon>Polerovirus</taxon>
        <taxon>Polerovirus LABYV</taxon>
    </lineage>
</organism>
<sequence length="214" mass="23882">MNTAGGRRRNGSYVTSRTLRNRRRRQRRAARVRNVIPPGGGPIMVLPNLQSRRRRNRRNRRRRGGGISRGSGSTEVFKFILPDLKGDSAGTIKFGPSLSQKPEFATGILKSYARYKISQVTLSFRSEASATDGGALVYQLDTTCAATQLDSKLYRFSISNRAPQNVTWRGAQIRGEEWHSTSSEQFWVLYQGNGEAKVAGSITVTMVVNFLDPK</sequence>
<dbReference type="GO" id="GO:0005198">
    <property type="term" value="F:structural molecule activity"/>
    <property type="evidence" value="ECO:0007669"/>
    <property type="project" value="InterPro"/>
</dbReference>
<gene>
    <name evidence="5" type="primary">CP</name>
</gene>
<name>A0A068BIM7_9VIRU</name>
<feature type="compositionally biased region" description="Basic residues" evidence="4">
    <location>
        <begin position="19"/>
        <end position="29"/>
    </location>
</feature>
<keyword evidence="2 5" id="KW-0167">Capsid protein</keyword>
<dbReference type="EMBL" id="KJ767549">
    <property type="protein sequence ID" value="AIC85605.1"/>
    <property type="molecule type" value="Genomic_RNA"/>
</dbReference>
<accession>A0A068BIM7</accession>
<dbReference type="Gene3D" id="2.60.120.20">
    <property type="match status" value="1"/>
</dbReference>
<reference evidence="5" key="1">
    <citation type="submission" date="2014-04" db="EMBL/GenBank/DDBJ databases">
        <title>Distribution and molecular identification of three distinct Polerovirus species in Thailand.</title>
        <authorList>
            <person name="Warin N."/>
            <person name="Cheewachaiwit S."/>
            <person name="Phuangrat B."/>
            <person name="Rakpratanporn S."/>
            <person name="Gajanandana O."/>
            <person name="Chatchawankanphanich O."/>
        </authorList>
    </citation>
    <scope>NUCLEOTIDE SEQUENCE</scope>
    <source>
        <strain evidence="5">LABYV-TH224</strain>
    </source>
</reference>
<dbReference type="InterPro" id="IPR001517">
    <property type="entry name" value="Luteo_coat"/>
</dbReference>
<evidence type="ECO:0000256" key="3">
    <source>
        <dbReference type="ARBA" id="ARBA00022844"/>
    </source>
</evidence>
<dbReference type="PRINTS" id="PR00915">
    <property type="entry name" value="LUTEOGP1COAT"/>
</dbReference>
<evidence type="ECO:0000256" key="2">
    <source>
        <dbReference type="ARBA" id="ARBA00022561"/>
    </source>
</evidence>
<dbReference type="InterPro" id="IPR029053">
    <property type="entry name" value="Viral_coat"/>
</dbReference>
<proteinExistence type="predicted"/>
<protein>
    <submittedName>
        <fullName evidence="5">Coat protein</fullName>
    </submittedName>
</protein>
<evidence type="ECO:0000256" key="4">
    <source>
        <dbReference type="SAM" id="MobiDB-lite"/>
    </source>
</evidence>
<feature type="compositionally biased region" description="Basic residues" evidence="4">
    <location>
        <begin position="1"/>
        <end position="10"/>
    </location>
</feature>
<evidence type="ECO:0000256" key="1">
    <source>
        <dbReference type="ARBA" id="ARBA00004328"/>
    </source>
</evidence>
<feature type="region of interest" description="Disordered" evidence="4">
    <location>
        <begin position="1"/>
        <end position="29"/>
    </location>
</feature>
<dbReference type="GO" id="GO:0019028">
    <property type="term" value="C:viral capsid"/>
    <property type="evidence" value="ECO:0007669"/>
    <property type="project" value="UniProtKB-KW"/>
</dbReference>
<comment type="subcellular location">
    <subcellularLocation>
        <location evidence="1">Virion</location>
    </subcellularLocation>
</comment>
<dbReference type="Pfam" id="PF00894">
    <property type="entry name" value="Luteo_coat"/>
    <property type="match status" value="1"/>
</dbReference>
<feature type="region of interest" description="Disordered" evidence="4">
    <location>
        <begin position="49"/>
        <end position="71"/>
    </location>
</feature>